<dbReference type="AlphaFoldDB" id="X1J2W0"/>
<comment type="caution">
    <text evidence="1">The sequence shown here is derived from an EMBL/GenBank/DDBJ whole genome shotgun (WGS) entry which is preliminary data.</text>
</comment>
<gene>
    <name evidence="1" type="ORF">S03H2_62099</name>
</gene>
<sequence>IFSDNIDTFKELAFHWESFFLQSNTHEGAIIVPREEEYILDNVKYMSEITISI</sequence>
<reference evidence="1" key="1">
    <citation type="journal article" date="2014" name="Front. Microbiol.">
        <title>High frequency of phylogenetically diverse reductive dehalogenase-homologous genes in deep subseafloor sedimentary metagenomes.</title>
        <authorList>
            <person name="Kawai M."/>
            <person name="Futagami T."/>
            <person name="Toyoda A."/>
            <person name="Takaki Y."/>
            <person name="Nishi S."/>
            <person name="Hori S."/>
            <person name="Arai W."/>
            <person name="Tsubouchi T."/>
            <person name="Morono Y."/>
            <person name="Uchiyama I."/>
            <person name="Ito T."/>
            <person name="Fujiyama A."/>
            <person name="Inagaki F."/>
            <person name="Takami H."/>
        </authorList>
    </citation>
    <scope>NUCLEOTIDE SEQUENCE</scope>
    <source>
        <strain evidence="1">Expedition CK06-06</strain>
    </source>
</reference>
<accession>X1J2W0</accession>
<organism evidence="1">
    <name type="scientific">marine sediment metagenome</name>
    <dbReference type="NCBI Taxonomy" id="412755"/>
    <lineage>
        <taxon>unclassified sequences</taxon>
        <taxon>metagenomes</taxon>
        <taxon>ecological metagenomes</taxon>
    </lineage>
</organism>
<proteinExistence type="predicted"/>
<evidence type="ECO:0000313" key="1">
    <source>
        <dbReference type="EMBL" id="GAH88322.1"/>
    </source>
</evidence>
<protein>
    <submittedName>
        <fullName evidence="1">Uncharacterized protein</fullName>
    </submittedName>
</protein>
<dbReference type="EMBL" id="BARU01040133">
    <property type="protein sequence ID" value="GAH88322.1"/>
    <property type="molecule type" value="Genomic_DNA"/>
</dbReference>
<feature type="non-terminal residue" evidence="1">
    <location>
        <position position="1"/>
    </location>
</feature>
<name>X1J2W0_9ZZZZ</name>